<comment type="caution">
    <text evidence="2">The sequence shown here is derived from an EMBL/GenBank/DDBJ whole genome shotgun (WGS) entry which is preliminary data.</text>
</comment>
<dbReference type="eggNOG" id="COG0412">
    <property type="taxonomic scope" value="Bacteria"/>
</dbReference>
<reference evidence="2 3" key="1">
    <citation type="submission" date="2007-01" db="EMBL/GenBank/DDBJ databases">
        <authorList>
            <person name="Haygood M."/>
            <person name="Podell S."/>
            <person name="Anderson C."/>
            <person name="Hopkinson B."/>
            <person name="Roe K."/>
            <person name="Barbeau K."/>
            <person name="Gaasterland T."/>
            <person name="Ferriera S."/>
            <person name="Johnson J."/>
            <person name="Kravitz S."/>
            <person name="Beeson K."/>
            <person name="Sutton G."/>
            <person name="Rogers Y.-H."/>
            <person name="Friedman R."/>
            <person name="Frazier M."/>
            <person name="Venter J.C."/>
        </authorList>
    </citation>
    <scope>NUCLEOTIDE SEQUENCE [LARGE SCALE GENOMIC DNA]</scope>
    <source>
        <strain evidence="2 3">ATCC 23134</strain>
    </source>
</reference>
<evidence type="ECO:0000313" key="2">
    <source>
        <dbReference type="EMBL" id="EAY24116.1"/>
    </source>
</evidence>
<dbReference type="Gene3D" id="3.40.50.1820">
    <property type="entry name" value="alpha/beta hydrolase"/>
    <property type="match status" value="1"/>
</dbReference>
<dbReference type="RefSeq" id="WP_002705443.1">
    <property type="nucleotide sequence ID" value="NZ_AAWS01000081.1"/>
</dbReference>
<keyword evidence="3" id="KW-1185">Reference proteome</keyword>
<dbReference type="Pfam" id="PF01738">
    <property type="entry name" value="DLH"/>
    <property type="match status" value="1"/>
</dbReference>
<evidence type="ECO:0000313" key="3">
    <source>
        <dbReference type="Proteomes" id="UP000004095"/>
    </source>
</evidence>
<dbReference type="InterPro" id="IPR002925">
    <property type="entry name" value="Dienelactn_hydro"/>
</dbReference>
<dbReference type="Proteomes" id="UP000004095">
    <property type="component" value="Unassembled WGS sequence"/>
</dbReference>
<feature type="domain" description="Dienelactone hydrolase" evidence="1">
    <location>
        <begin position="108"/>
        <end position="305"/>
    </location>
</feature>
<proteinExistence type="predicted"/>
<gene>
    <name evidence="2" type="ORF">M23134_06033</name>
</gene>
<keyword evidence="2" id="KW-0378">Hydrolase</keyword>
<dbReference type="EMBL" id="AAWS01000081">
    <property type="protein sequence ID" value="EAY24116.1"/>
    <property type="molecule type" value="Genomic_DNA"/>
</dbReference>
<protein>
    <submittedName>
        <fullName evidence="2">Dienelactone hydrolase</fullName>
    </submittedName>
</protein>
<dbReference type="PANTHER" id="PTHR46623:SF6">
    <property type="entry name" value="ALPHA_BETA-HYDROLASES SUPERFAMILY PROTEIN"/>
    <property type="match status" value="1"/>
</dbReference>
<organism evidence="2 3">
    <name type="scientific">Microscilla marina ATCC 23134</name>
    <dbReference type="NCBI Taxonomy" id="313606"/>
    <lineage>
        <taxon>Bacteria</taxon>
        <taxon>Pseudomonadati</taxon>
        <taxon>Bacteroidota</taxon>
        <taxon>Cytophagia</taxon>
        <taxon>Cytophagales</taxon>
        <taxon>Microscillaceae</taxon>
        <taxon>Microscilla</taxon>
    </lineage>
</organism>
<dbReference type="PANTHER" id="PTHR46623">
    <property type="entry name" value="CARBOXYMETHYLENEBUTENOLIDASE-RELATED"/>
    <property type="match status" value="1"/>
</dbReference>
<sequence length="307" mass="34165">MQQYTKLVKVLLVTGILATVTAFTLINIRPAEAPKNKFTCCHSNESDAAYAAIEEFADLTYDPSFVASHEMPIAWQGYMPEGKMIEFATTDGKKSKAYVNMASGKSPRYLLVIHEWWGLNKNVKKEADQLFKDLKKQGVNVVALDLYDGKVATTRKDAGKYMRNTQTARAEAIIKGALAMANKATGNKAKIGTIGWCFGGGWSLQASILAGKQAAACVMYYGMPEKNVARLKLLKTDVLGIFAKKDRWITPKIVNTFETKMKSIDKSVRIHQYDAAHAFANPSSPRYEKKAAKDAYKKTLKFLKKRL</sequence>
<name>A1ZZQ8_MICM2</name>
<dbReference type="InterPro" id="IPR051049">
    <property type="entry name" value="Dienelactone_hydrolase-like"/>
</dbReference>
<evidence type="ECO:0000259" key="1">
    <source>
        <dbReference type="Pfam" id="PF01738"/>
    </source>
</evidence>
<dbReference type="AlphaFoldDB" id="A1ZZQ8"/>
<dbReference type="GO" id="GO:0016787">
    <property type="term" value="F:hydrolase activity"/>
    <property type="evidence" value="ECO:0007669"/>
    <property type="project" value="UniProtKB-KW"/>
</dbReference>
<dbReference type="InterPro" id="IPR029058">
    <property type="entry name" value="AB_hydrolase_fold"/>
</dbReference>
<accession>A1ZZQ8</accession>
<dbReference type="SUPFAM" id="SSF53474">
    <property type="entry name" value="alpha/beta-Hydrolases"/>
    <property type="match status" value="1"/>
</dbReference>
<dbReference type="OrthoDB" id="9787933at2"/>